<evidence type="ECO:0000313" key="3">
    <source>
        <dbReference type="Proteomes" id="UP000308133"/>
    </source>
</evidence>
<dbReference type="InterPro" id="IPR029056">
    <property type="entry name" value="Ribokinase-like"/>
</dbReference>
<accession>A0A4U7AUR7</accession>
<name>A0A4U7AUR7_9PEZI</name>
<feature type="domain" description="Carbohydrate kinase PfkB" evidence="1">
    <location>
        <begin position="89"/>
        <end position="229"/>
    </location>
</feature>
<proteinExistence type="predicted"/>
<reference evidence="2 3" key="1">
    <citation type="submission" date="2018-02" db="EMBL/GenBank/DDBJ databases">
        <title>Draft genome sequences of Elsinoe sp., causing black scab on jojoba.</title>
        <authorList>
            <person name="Stodart B."/>
            <person name="Jeffress S."/>
            <person name="Ash G."/>
            <person name="Arun Chinnappa K."/>
        </authorList>
    </citation>
    <scope>NUCLEOTIDE SEQUENCE [LARGE SCALE GENOMIC DNA]</scope>
    <source>
        <strain evidence="2 3">Hillstone_2</strain>
    </source>
</reference>
<protein>
    <recommendedName>
        <fullName evidence="1">Carbohydrate kinase PfkB domain-containing protein</fullName>
    </recommendedName>
</protein>
<dbReference type="SUPFAM" id="SSF53613">
    <property type="entry name" value="Ribokinase-like"/>
    <property type="match status" value="1"/>
</dbReference>
<dbReference type="InterPro" id="IPR011611">
    <property type="entry name" value="PfkB_dom"/>
</dbReference>
<dbReference type="Gene3D" id="3.40.1190.20">
    <property type="match status" value="1"/>
</dbReference>
<gene>
    <name evidence="2" type="ORF">C1H76_7240</name>
</gene>
<dbReference type="Pfam" id="PF00294">
    <property type="entry name" value="PfkB"/>
    <property type="match status" value="1"/>
</dbReference>
<sequence length="263" mass="29358">MRRRDDPTTKGWNGYSKNERRDFKYLTPKIRIAENDLSPELLSSKSFHMVCSQERAIDLVNGILSRRKESCPKLDIPIFIYEPSPDCAVPNALEETMATIQYVDVLSPNHSELAHLFNRGDEVHEGGFKASVVEECTQRLLDYATQHARSLSVIVRSGKEGCYIASNDSTETRAWLPPYHQDQVKVVDPTGGGNGFLGGFGVGLVRTGSITEATAWGSISASFCIEQVGIPVLGHDTEGLETWNDANPQQRLADWKKRIHRKI</sequence>
<dbReference type="AlphaFoldDB" id="A0A4U7AUR7"/>
<organism evidence="2 3">
    <name type="scientific">Elsinoe australis</name>
    <dbReference type="NCBI Taxonomy" id="40998"/>
    <lineage>
        <taxon>Eukaryota</taxon>
        <taxon>Fungi</taxon>
        <taxon>Dikarya</taxon>
        <taxon>Ascomycota</taxon>
        <taxon>Pezizomycotina</taxon>
        <taxon>Dothideomycetes</taxon>
        <taxon>Dothideomycetidae</taxon>
        <taxon>Myriangiales</taxon>
        <taxon>Elsinoaceae</taxon>
        <taxon>Elsinoe</taxon>
    </lineage>
</organism>
<comment type="caution">
    <text evidence="2">The sequence shown here is derived from an EMBL/GenBank/DDBJ whole genome shotgun (WGS) entry which is preliminary data.</text>
</comment>
<evidence type="ECO:0000259" key="1">
    <source>
        <dbReference type="Pfam" id="PF00294"/>
    </source>
</evidence>
<dbReference type="PANTHER" id="PTHR47098">
    <property type="entry name" value="PROTEIN MAK32"/>
    <property type="match status" value="1"/>
</dbReference>
<evidence type="ECO:0000313" key="2">
    <source>
        <dbReference type="EMBL" id="TKX20430.1"/>
    </source>
</evidence>
<dbReference type="EMBL" id="PTQR01000088">
    <property type="protein sequence ID" value="TKX20430.1"/>
    <property type="molecule type" value="Genomic_DNA"/>
</dbReference>
<dbReference type="PANTHER" id="PTHR47098:SF2">
    <property type="entry name" value="PROTEIN MAK32"/>
    <property type="match status" value="1"/>
</dbReference>
<dbReference type="Proteomes" id="UP000308133">
    <property type="component" value="Unassembled WGS sequence"/>
</dbReference>